<dbReference type="InterPro" id="IPR009270">
    <property type="entry name" value="DUF927"/>
</dbReference>
<evidence type="ECO:0000313" key="3">
    <source>
        <dbReference type="EMBL" id="OOV86195.1"/>
    </source>
</evidence>
<evidence type="ECO:0000259" key="2">
    <source>
        <dbReference type="Pfam" id="PF06048"/>
    </source>
</evidence>
<dbReference type="STRING" id="966.BTA35_0214545"/>
<keyword evidence="4" id="KW-1185">Reference proteome</keyword>
<dbReference type="Pfam" id="PF06048">
    <property type="entry name" value="DUF927"/>
    <property type="match status" value="1"/>
</dbReference>
<feature type="compositionally biased region" description="Polar residues" evidence="1">
    <location>
        <begin position="1"/>
        <end position="13"/>
    </location>
</feature>
<gene>
    <name evidence="3" type="ORF">BTA35_0214545</name>
</gene>
<feature type="domain" description="DUF927" evidence="2">
    <location>
        <begin position="85"/>
        <end position="358"/>
    </location>
</feature>
<accession>A0A1T1H8R0</accession>
<organism evidence="3 4">
    <name type="scientific">Oceanospirillum linum</name>
    <dbReference type="NCBI Taxonomy" id="966"/>
    <lineage>
        <taxon>Bacteria</taxon>
        <taxon>Pseudomonadati</taxon>
        <taxon>Pseudomonadota</taxon>
        <taxon>Gammaproteobacteria</taxon>
        <taxon>Oceanospirillales</taxon>
        <taxon>Oceanospirillaceae</taxon>
        <taxon>Oceanospirillum</taxon>
    </lineage>
</organism>
<name>A0A1T1H8R0_OCELI</name>
<sequence>MTLTTCPTGSTQGAAMPAKTTHPPELNKAAEGSAGPILPFKTINPHDQPPAADQITIKNISRPCYGVYDDFVRFADNPAPEPHRAGLYWHGANRAGDPIDQRIGGPLHIEALSHDEHSGNFGRLLRFRDSTGQWKEWLVPMALLAGNGEALRSELLSRGYTYNDRYKAHILSHIMQSQPRERLIAAIRTGWHGDGTAFVLPQTTLGDTQYRFQAEHAHDSHLSTRGTLDAWRSQIGERCSGNPILILSACTGFAGALLKPAKQQAVGGAGLNLLGKSSQGKTTALQVAASIWGSPETVRNWSATGNGLEALAASLNDTLLPLDELSQSSPYDAGNMVYLLANGTGKQRAKRTGGMRPASRWRLMVLSSGERTLSAHMAEGGKKAKAGQEARLLDVPAVDRPYGAFDQLHGLPDGAGLSNALKQATSEQYGLTGQAFARQLMKYKGDLPNEYSELCRLPAFQVSDGVEARAAGTFALLALGGELATSFGLTGWREGEAIEAAVTGFNLWRDHRGTGNTEDRQILEAIADFIDRHGDSRFSDLDQPASAGPLIRDRAGYWRNTAEGRTYYLTSGGLKEAGAGHELKAIIATLDAAGWITERNAGKNSVKRRVHGKMTSLYAIQPQEVA</sequence>
<dbReference type="AlphaFoldDB" id="A0A1T1H8R0"/>
<dbReference type="Proteomes" id="UP000190064">
    <property type="component" value="Unassembled WGS sequence"/>
</dbReference>
<dbReference type="EMBL" id="MTSD02000008">
    <property type="protein sequence ID" value="OOV86195.1"/>
    <property type="molecule type" value="Genomic_DNA"/>
</dbReference>
<evidence type="ECO:0000256" key="1">
    <source>
        <dbReference type="SAM" id="MobiDB-lite"/>
    </source>
</evidence>
<reference evidence="3" key="1">
    <citation type="submission" date="2017-02" db="EMBL/GenBank/DDBJ databases">
        <title>Draft Genome Sequence of the Salt Water Bacterium Oceanospirillum linum ATCC 11336.</title>
        <authorList>
            <person name="Trachtenberg A.M."/>
            <person name="Carney J.G."/>
            <person name="Linnane J.D."/>
            <person name="Rheaume B.A."/>
            <person name="Pitts N.L."/>
            <person name="Mykles D.L."/>
            <person name="Maclea K.S."/>
        </authorList>
    </citation>
    <scope>NUCLEOTIDE SEQUENCE [LARGE SCALE GENOMIC DNA]</scope>
    <source>
        <strain evidence="3">ATCC 11336</strain>
    </source>
</reference>
<proteinExistence type="predicted"/>
<protein>
    <recommendedName>
        <fullName evidence="2">DUF927 domain-containing protein</fullName>
    </recommendedName>
</protein>
<feature type="region of interest" description="Disordered" evidence="1">
    <location>
        <begin position="1"/>
        <end position="36"/>
    </location>
</feature>
<evidence type="ECO:0000313" key="4">
    <source>
        <dbReference type="Proteomes" id="UP000190064"/>
    </source>
</evidence>
<comment type="caution">
    <text evidence="3">The sequence shown here is derived from an EMBL/GenBank/DDBJ whole genome shotgun (WGS) entry which is preliminary data.</text>
</comment>